<dbReference type="Proteomes" id="UP000693946">
    <property type="component" value="Linkage Group LG3"/>
</dbReference>
<comment type="caution">
    <text evidence="2">The sequence shown here is derived from an EMBL/GenBank/DDBJ whole genome shotgun (WGS) entry which is preliminary data.</text>
</comment>
<reference evidence="2 3" key="1">
    <citation type="journal article" date="2021" name="Sci. Rep.">
        <title>Chromosome anchoring in Senegalese sole (Solea senegalensis) reveals sex-associated markers and genome rearrangements in flatfish.</title>
        <authorList>
            <person name="Guerrero-Cozar I."/>
            <person name="Gomez-Garrido J."/>
            <person name="Berbel C."/>
            <person name="Martinez-Blanch J.F."/>
            <person name="Alioto T."/>
            <person name="Claros M.G."/>
            <person name="Gagnaire P.A."/>
            <person name="Manchado M."/>
        </authorList>
    </citation>
    <scope>NUCLEOTIDE SEQUENCE [LARGE SCALE GENOMIC DNA]</scope>
    <source>
        <strain evidence="2">Sse05_10M</strain>
    </source>
</reference>
<protein>
    <submittedName>
        <fullName evidence="2">Uncharacterized protein</fullName>
    </submittedName>
</protein>
<name>A0AAV6QVM0_SOLSE</name>
<evidence type="ECO:0000313" key="3">
    <source>
        <dbReference type="Proteomes" id="UP000693946"/>
    </source>
</evidence>
<sequence length="52" mass="5911">MTGHCLTRRQTLTTNHSSGAIWSKSQLWHRSTSSHGIKDHPVMDVKTSEHLQ</sequence>
<proteinExistence type="predicted"/>
<keyword evidence="3" id="KW-1185">Reference proteome</keyword>
<gene>
    <name evidence="2" type="ORF">JOB18_017501</name>
</gene>
<feature type="region of interest" description="Disordered" evidence="1">
    <location>
        <begin position="32"/>
        <end position="52"/>
    </location>
</feature>
<evidence type="ECO:0000256" key="1">
    <source>
        <dbReference type="SAM" id="MobiDB-lite"/>
    </source>
</evidence>
<accession>A0AAV6QVM0</accession>
<organism evidence="2 3">
    <name type="scientific">Solea senegalensis</name>
    <name type="common">Senegalese sole</name>
    <dbReference type="NCBI Taxonomy" id="28829"/>
    <lineage>
        <taxon>Eukaryota</taxon>
        <taxon>Metazoa</taxon>
        <taxon>Chordata</taxon>
        <taxon>Craniata</taxon>
        <taxon>Vertebrata</taxon>
        <taxon>Euteleostomi</taxon>
        <taxon>Actinopterygii</taxon>
        <taxon>Neopterygii</taxon>
        <taxon>Teleostei</taxon>
        <taxon>Neoteleostei</taxon>
        <taxon>Acanthomorphata</taxon>
        <taxon>Carangaria</taxon>
        <taxon>Pleuronectiformes</taxon>
        <taxon>Pleuronectoidei</taxon>
        <taxon>Soleidae</taxon>
        <taxon>Solea</taxon>
    </lineage>
</organism>
<dbReference type="EMBL" id="JAGKHQ010000015">
    <property type="protein sequence ID" value="KAG7496359.1"/>
    <property type="molecule type" value="Genomic_DNA"/>
</dbReference>
<dbReference type="AlphaFoldDB" id="A0AAV6QVM0"/>
<feature type="compositionally biased region" description="Basic and acidic residues" evidence="1">
    <location>
        <begin position="36"/>
        <end position="52"/>
    </location>
</feature>
<evidence type="ECO:0000313" key="2">
    <source>
        <dbReference type="EMBL" id="KAG7496359.1"/>
    </source>
</evidence>